<sequence length="527" mass="61701">MARTPQRSTQDKLKIINADFKLWAKNFVKIVDNNGDEIPFILNEQQDYFYQNMDKFNIISKSRQLGFTTYSLAYCLWLACTRANTNCLIVSYNVESTQSIFERLKQMYASIPDKYKPAEKRNNRMELLLENNSRIIVKTAGNKSLGRGMTLQYVLLSEFAFYPDDQQRDSLVSLEQALAKNNDSKIVIETTSNGYNYYQKLFMSAYKGNSKYKSFFFPWFSSATSKQFKHEIELAEKWFRANNKGHRMEPEHLERDEVALREKGISFKLLMWRRWKLEDIDTEDFQQEYPSTPEESFKATSRSVFDTQKITERINYILLPLRVNEVNKKLSQTLDSYLNKSFFIYRNVKSNERYFIGVDTSSGSGGDYSAVSVFDSQGEQIATFYDNKIPVYKFAQVVYDIGMYFNYGFLVVEKNSFGQSVIEKLRTEFGYLNMYKMKQFDERGRKRYKIGWVTTSVTKPKLISDYKEQFEMDLILLNDNETLEEMKIFTSYENGKTGNIRGEGFHDDMVIASALAIQGMKSGKWYV</sequence>
<dbReference type="STRING" id="349161.Dred_2129"/>
<dbReference type="Proteomes" id="UP000001556">
    <property type="component" value="Chromosome"/>
</dbReference>
<dbReference type="KEGG" id="drm:Dred_2129"/>
<dbReference type="eggNOG" id="COG4373">
    <property type="taxonomic scope" value="Bacteria"/>
</dbReference>
<dbReference type="Pfam" id="PF03237">
    <property type="entry name" value="Terminase_6N"/>
    <property type="match status" value="1"/>
</dbReference>
<dbReference type="OrthoDB" id="9768556at2"/>
<name>A4J6E3_DESRM</name>
<organism evidence="1 2">
    <name type="scientific">Desulforamulus reducens (strain ATCC BAA-1160 / DSM 100696 / MI-1)</name>
    <name type="common">Desulfotomaculum reducens</name>
    <dbReference type="NCBI Taxonomy" id="349161"/>
    <lineage>
        <taxon>Bacteria</taxon>
        <taxon>Bacillati</taxon>
        <taxon>Bacillota</taxon>
        <taxon>Clostridia</taxon>
        <taxon>Eubacteriales</taxon>
        <taxon>Peptococcaceae</taxon>
        <taxon>Desulforamulus</taxon>
    </lineage>
</organism>
<dbReference type="AlphaFoldDB" id="A4J6E3"/>
<dbReference type="Gene3D" id="3.40.50.300">
    <property type="entry name" value="P-loop containing nucleotide triphosphate hydrolases"/>
    <property type="match status" value="1"/>
</dbReference>
<protein>
    <submittedName>
        <fullName evidence="1">Uncharacterized protein</fullName>
    </submittedName>
</protein>
<proteinExistence type="predicted"/>
<dbReference type="Gene3D" id="3.30.420.240">
    <property type="match status" value="1"/>
</dbReference>
<reference evidence="1 2" key="1">
    <citation type="submission" date="2007-03" db="EMBL/GenBank/DDBJ databases">
        <title>Complete sequence of Desulfotomaculum reducens MI-1.</title>
        <authorList>
            <consortium name="US DOE Joint Genome Institute"/>
            <person name="Copeland A."/>
            <person name="Lucas S."/>
            <person name="Lapidus A."/>
            <person name="Barry K."/>
            <person name="Detter J.C."/>
            <person name="Glavina del Rio T."/>
            <person name="Hammon N."/>
            <person name="Israni S."/>
            <person name="Dalin E."/>
            <person name="Tice H."/>
            <person name="Pitluck S."/>
            <person name="Sims D."/>
            <person name="Brettin T."/>
            <person name="Bruce D."/>
            <person name="Han C."/>
            <person name="Tapia R."/>
            <person name="Schmutz J."/>
            <person name="Larimer F."/>
            <person name="Land M."/>
            <person name="Hauser L."/>
            <person name="Kyrpides N."/>
            <person name="Kim E."/>
            <person name="Tebo B.M."/>
            <person name="Richardson P."/>
        </authorList>
    </citation>
    <scope>NUCLEOTIDE SEQUENCE [LARGE SCALE GENOMIC DNA]</scope>
    <source>
        <strain evidence="1 2">MI-1</strain>
    </source>
</reference>
<dbReference type="EMBL" id="CP000612">
    <property type="protein sequence ID" value="ABO50646.1"/>
    <property type="molecule type" value="Genomic_DNA"/>
</dbReference>
<dbReference type="InterPro" id="IPR027417">
    <property type="entry name" value="P-loop_NTPase"/>
</dbReference>
<dbReference type="HOGENOM" id="CLU_038244_0_0_9"/>
<gene>
    <name evidence="1" type="ordered locus">Dred_2129</name>
</gene>
<accession>A4J6E3</accession>
<evidence type="ECO:0000313" key="1">
    <source>
        <dbReference type="EMBL" id="ABO50646.1"/>
    </source>
</evidence>
<keyword evidence="2" id="KW-1185">Reference proteome</keyword>
<dbReference type="RefSeq" id="WP_011878450.1">
    <property type="nucleotide sequence ID" value="NC_009253.1"/>
</dbReference>
<evidence type="ECO:0000313" key="2">
    <source>
        <dbReference type="Proteomes" id="UP000001556"/>
    </source>
</evidence>